<dbReference type="SMART" id="SM00179">
    <property type="entry name" value="EGF_CA"/>
    <property type="match status" value="1"/>
</dbReference>
<gene>
    <name evidence="7" type="ORF">CURHAP_LOCUS25716</name>
</gene>
<dbReference type="PROSITE" id="PS01187">
    <property type="entry name" value="EGF_CA"/>
    <property type="match status" value="1"/>
</dbReference>
<dbReference type="GO" id="GO:0016020">
    <property type="term" value="C:membrane"/>
    <property type="evidence" value="ECO:0007669"/>
    <property type="project" value="UniProtKB-SubCell"/>
</dbReference>
<dbReference type="SMART" id="SM00181">
    <property type="entry name" value="EGF"/>
    <property type="match status" value="2"/>
</dbReference>
<dbReference type="FunFam" id="2.10.25.10:FF:000068">
    <property type="entry name" value="Latent transforming growth factor beta binding protein 3"/>
    <property type="match status" value="1"/>
</dbReference>
<dbReference type="CDD" id="cd00054">
    <property type="entry name" value="EGF_CA"/>
    <property type="match status" value="1"/>
</dbReference>
<evidence type="ECO:0000256" key="2">
    <source>
        <dbReference type="ARBA" id="ARBA00022536"/>
    </source>
</evidence>
<dbReference type="GO" id="GO:0005509">
    <property type="term" value="F:calcium ion binding"/>
    <property type="evidence" value="ECO:0007669"/>
    <property type="project" value="InterPro"/>
</dbReference>
<keyword evidence="4" id="KW-1015">Disulfide bond</keyword>
<sequence length="338" mass="37332">MAVLAAAAAADFALPNCPDKCGNLTIPYPFGVTKNCYMGPDFFINCTANGTAFLRRTNILVTNISVDLGEIQVQQYRAYDCYDEMGKRNHNIPWIWVAPPYTISGTKNKFMAIGCDTYATFRGYRANQERFITGCISFCDRLYSGEQDSCSGIGCCLTSIPDGLKNCTVTLASYYNHTYIRSFNPCSYAFVVQEGHFRFSDSSFQQLHNKELLPMILNWEIGNEPCDAAQETTQNSSCKAHSKCVNPNNSSTGYICQCLPGYEGNPYHPNGCQDIDECKASNSCSIGVCVNSPGDYSCKCPKGYKNDGMNPKSCIKDNRSKTILLLIISLGTYALFTC</sequence>
<evidence type="ECO:0000256" key="5">
    <source>
        <dbReference type="PROSITE-ProRule" id="PRU00076"/>
    </source>
</evidence>
<comment type="subcellular location">
    <subcellularLocation>
        <location evidence="1">Membrane</location>
        <topology evidence="1">Single-pass membrane protein</topology>
    </subcellularLocation>
</comment>
<protein>
    <recommendedName>
        <fullName evidence="6">EGF-like domain-containing protein</fullName>
    </recommendedName>
</protein>
<keyword evidence="3" id="KW-0732">Signal</keyword>
<evidence type="ECO:0000259" key="6">
    <source>
        <dbReference type="PROSITE" id="PS50026"/>
    </source>
</evidence>
<dbReference type="Proteomes" id="UP000507222">
    <property type="component" value="Unassembled WGS sequence"/>
</dbReference>
<feature type="domain" description="EGF-like" evidence="6">
    <location>
        <begin position="274"/>
        <end position="310"/>
    </location>
</feature>
<dbReference type="SUPFAM" id="SSF57196">
    <property type="entry name" value="EGF/Laminin"/>
    <property type="match status" value="1"/>
</dbReference>
<dbReference type="InterPro" id="IPR001881">
    <property type="entry name" value="EGF-like_Ca-bd_dom"/>
</dbReference>
<evidence type="ECO:0000256" key="1">
    <source>
        <dbReference type="ARBA" id="ARBA00004167"/>
    </source>
</evidence>
<dbReference type="Gene3D" id="2.10.25.10">
    <property type="entry name" value="Laminin"/>
    <property type="match status" value="2"/>
</dbReference>
<proteinExistence type="predicted"/>
<dbReference type="InterPro" id="IPR000742">
    <property type="entry name" value="EGF"/>
</dbReference>
<evidence type="ECO:0000256" key="4">
    <source>
        <dbReference type="ARBA" id="ARBA00023157"/>
    </source>
</evidence>
<accession>A0A6J5UKV8</accession>
<dbReference type="PROSITE" id="PS00010">
    <property type="entry name" value="ASX_HYDROXYL"/>
    <property type="match status" value="1"/>
</dbReference>
<dbReference type="InterPro" id="IPR000152">
    <property type="entry name" value="EGF-type_Asp/Asn_hydroxyl_site"/>
</dbReference>
<evidence type="ECO:0000313" key="7">
    <source>
        <dbReference type="EMBL" id="CAB4276582.1"/>
    </source>
</evidence>
<dbReference type="AlphaFoldDB" id="A0A6J5UKV8"/>
<name>A0A6J5UKV8_PRUAR</name>
<evidence type="ECO:0000313" key="8">
    <source>
        <dbReference type="Proteomes" id="UP000507222"/>
    </source>
</evidence>
<dbReference type="Pfam" id="PF07645">
    <property type="entry name" value="EGF_CA"/>
    <property type="match status" value="1"/>
</dbReference>
<keyword evidence="2 5" id="KW-0245">EGF-like domain</keyword>
<organism evidence="7 8">
    <name type="scientific">Prunus armeniaca</name>
    <name type="common">Apricot</name>
    <name type="synonym">Armeniaca vulgaris</name>
    <dbReference type="NCBI Taxonomy" id="36596"/>
    <lineage>
        <taxon>Eukaryota</taxon>
        <taxon>Viridiplantae</taxon>
        <taxon>Streptophyta</taxon>
        <taxon>Embryophyta</taxon>
        <taxon>Tracheophyta</taxon>
        <taxon>Spermatophyta</taxon>
        <taxon>Magnoliopsida</taxon>
        <taxon>eudicotyledons</taxon>
        <taxon>Gunneridae</taxon>
        <taxon>Pentapetalae</taxon>
        <taxon>rosids</taxon>
        <taxon>fabids</taxon>
        <taxon>Rosales</taxon>
        <taxon>Rosaceae</taxon>
        <taxon>Amygdaloideae</taxon>
        <taxon>Amygdaleae</taxon>
        <taxon>Prunus</taxon>
    </lineage>
</organism>
<feature type="domain" description="EGF-like" evidence="6">
    <location>
        <begin position="228"/>
        <end position="273"/>
    </location>
</feature>
<dbReference type="GO" id="GO:0030247">
    <property type="term" value="F:polysaccharide binding"/>
    <property type="evidence" value="ECO:0007669"/>
    <property type="project" value="InterPro"/>
</dbReference>
<reference evidence="7 8" key="1">
    <citation type="submission" date="2020-05" db="EMBL/GenBank/DDBJ databases">
        <authorList>
            <person name="Campoy J."/>
            <person name="Schneeberger K."/>
            <person name="Spophaly S."/>
        </authorList>
    </citation>
    <scope>NUCLEOTIDE SEQUENCE [LARGE SCALE GENOMIC DNA]</scope>
    <source>
        <strain evidence="7">PruArmRojPasFocal</strain>
    </source>
</reference>
<comment type="caution">
    <text evidence="5">Lacks conserved residue(s) required for the propagation of feature annotation.</text>
</comment>
<evidence type="ECO:0000256" key="3">
    <source>
        <dbReference type="ARBA" id="ARBA00022729"/>
    </source>
</evidence>
<dbReference type="InterPro" id="IPR025287">
    <property type="entry name" value="WAK_GUB"/>
</dbReference>
<dbReference type="Pfam" id="PF13947">
    <property type="entry name" value="GUB_WAK_bind"/>
    <property type="match status" value="1"/>
</dbReference>
<dbReference type="InterPro" id="IPR018097">
    <property type="entry name" value="EGF_Ca-bd_CS"/>
</dbReference>
<dbReference type="InterPro" id="IPR049883">
    <property type="entry name" value="NOTCH1_EGF-like"/>
</dbReference>
<dbReference type="PROSITE" id="PS50026">
    <property type="entry name" value="EGF_3"/>
    <property type="match status" value="2"/>
</dbReference>
<dbReference type="EMBL" id="CAEKDK010000004">
    <property type="protein sequence ID" value="CAB4276582.1"/>
    <property type="molecule type" value="Genomic_DNA"/>
</dbReference>
<dbReference type="PANTHER" id="PTHR33491">
    <property type="entry name" value="OSJNBA0016N04.9 PROTEIN"/>
    <property type="match status" value="1"/>
</dbReference>